<keyword evidence="5 12" id="KW-0436">Ligase</keyword>
<dbReference type="InterPro" id="IPR004733">
    <property type="entry name" value="PurM_cligase"/>
</dbReference>
<comment type="similarity">
    <text evidence="2 12">Belongs to the AIR synthase family.</text>
</comment>
<comment type="caution">
    <text evidence="16">The sequence shown here is derived from an EMBL/GenBank/DDBJ whole genome shotgun (WGS) entry which is preliminary data.</text>
</comment>
<evidence type="ECO:0000256" key="1">
    <source>
        <dbReference type="ARBA" id="ARBA00004686"/>
    </source>
</evidence>
<evidence type="ECO:0000256" key="13">
    <source>
        <dbReference type="SAM" id="MobiDB-lite"/>
    </source>
</evidence>
<keyword evidence="17" id="KW-1185">Reference proteome</keyword>
<evidence type="ECO:0000256" key="6">
    <source>
        <dbReference type="ARBA" id="ARBA00022741"/>
    </source>
</evidence>
<evidence type="ECO:0000313" key="17">
    <source>
        <dbReference type="Proteomes" id="UP000648663"/>
    </source>
</evidence>
<dbReference type="SUPFAM" id="SSF55326">
    <property type="entry name" value="PurM N-terminal domain-like"/>
    <property type="match status" value="1"/>
</dbReference>
<evidence type="ECO:0000256" key="11">
    <source>
        <dbReference type="ARBA" id="ARBA00049057"/>
    </source>
</evidence>
<organism evidence="16 17">
    <name type="scientific">Modestobacter marinus</name>
    <dbReference type="NCBI Taxonomy" id="477641"/>
    <lineage>
        <taxon>Bacteria</taxon>
        <taxon>Bacillati</taxon>
        <taxon>Actinomycetota</taxon>
        <taxon>Actinomycetes</taxon>
        <taxon>Geodermatophilales</taxon>
        <taxon>Geodermatophilaceae</taxon>
        <taxon>Modestobacter</taxon>
    </lineage>
</organism>
<dbReference type="InterPro" id="IPR036676">
    <property type="entry name" value="PurM-like_C_sf"/>
</dbReference>
<evidence type="ECO:0000259" key="15">
    <source>
        <dbReference type="Pfam" id="PF02769"/>
    </source>
</evidence>
<sequence length="376" mass="38751">MDRPAGRQPDGPGRRRRRAEPAVTTSEGELTYAASGVDIDAGERAVTLMRAAVERTNRPEVVGGLGGFAGLFALDTARYRKPLLASSTDGVGTKIALARALDRHDTVGIDLVAMVVDDLVACGAEPLFLQDYVACGRVVPERIAAIVTGIAEGCTQAGAALVGGETAEHGDLMGADDYDLAATAVGVVEADAVLGPERVRAGDVVVAMASSGLHSNGYSLVRRVVDRAGLDLTGTPAGLGRPLGDELLEPTRIYARDCLALVEELGVETVHAFAHITGGGLAGNTVRVVPAGLEAVLDRGTWALPAVVRLLEEHGVPRAESERAFNCGVGMVAAVAPEHADRAVELLIGRGVPAWVAGTVGAHDGGPSARLVGSYR</sequence>
<dbReference type="HAMAP" id="MF_00741">
    <property type="entry name" value="AIRS"/>
    <property type="match status" value="1"/>
</dbReference>
<dbReference type="Pfam" id="PF00586">
    <property type="entry name" value="AIRS"/>
    <property type="match status" value="1"/>
</dbReference>
<comment type="subcellular location">
    <subcellularLocation>
        <location evidence="12">Cytoplasm</location>
    </subcellularLocation>
</comment>
<gene>
    <name evidence="12 16" type="primary">purM</name>
    <name evidence="16" type="ORF">GCM10011589_07430</name>
</gene>
<feature type="domain" description="PurM-like C-terminal" evidence="15">
    <location>
        <begin position="200"/>
        <end position="364"/>
    </location>
</feature>
<dbReference type="NCBIfam" id="TIGR00878">
    <property type="entry name" value="purM"/>
    <property type="match status" value="1"/>
</dbReference>
<comment type="pathway">
    <text evidence="1 12">Purine metabolism; IMP biosynthesis via de novo pathway; 5-amino-1-(5-phospho-D-ribosyl)imidazole from N(2)-formyl-N(1)-(5-phospho-D-ribosyl)glycinamide: step 2/2.</text>
</comment>
<evidence type="ECO:0000256" key="5">
    <source>
        <dbReference type="ARBA" id="ARBA00022598"/>
    </source>
</evidence>
<evidence type="ECO:0000313" key="16">
    <source>
        <dbReference type="EMBL" id="GGL53896.1"/>
    </source>
</evidence>
<dbReference type="Proteomes" id="UP000648663">
    <property type="component" value="Unassembled WGS sequence"/>
</dbReference>
<evidence type="ECO:0000259" key="14">
    <source>
        <dbReference type="Pfam" id="PF00586"/>
    </source>
</evidence>
<evidence type="ECO:0000256" key="9">
    <source>
        <dbReference type="ARBA" id="ARBA00032931"/>
    </source>
</evidence>
<evidence type="ECO:0000256" key="8">
    <source>
        <dbReference type="ARBA" id="ARBA00031908"/>
    </source>
</evidence>
<name>A0ABQ2FTW4_9ACTN</name>
<keyword evidence="7 12" id="KW-0067">ATP-binding</keyword>
<evidence type="ECO:0000256" key="10">
    <source>
        <dbReference type="ARBA" id="ARBA00033093"/>
    </source>
</evidence>
<feature type="region of interest" description="Disordered" evidence="13">
    <location>
        <begin position="1"/>
        <end position="25"/>
    </location>
</feature>
<dbReference type="InterPro" id="IPR036921">
    <property type="entry name" value="PurM-like_N_sf"/>
</dbReference>
<dbReference type="Pfam" id="PF02769">
    <property type="entry name" value="AIRS_C"/>
    <property type="match status" value="1"/>
</dbReference>
<evidence type="ECO:0000256" key="2">
    <source>
        <dbReference type="ARBA" id="ARBA00010280"/>
    </source>
</evidence>
<dbReference type="PANTHER" id="PTHR10520">
    <property type="entry name" value="TRIFUNCTIONAL PURINE BIOSYNTHETIC PROTEIN ADENOSINE-3-RELATED"/>
    <property type="match status" value="1"/>
</dbReference>
<evidence type="ECO:0000256" key="4">
    <source>
        <dbReference type="ARBA" id="ARBA00020367"/>
    </source>
</evidence>
<dbReference type="EMBL" id="BMMI01000001">
    <property type="protein sequence ID" value="GGL53896.1"/>
    <property type="molecule type" value="Genomic_DNA"/>
</dbReference>
<keyword evidence="12" id="KW-0658">Purine biosynthesis</keyword>
<accession>A0ABQ2FTW4</accession>
<evidence type="ECO:0000256" key="3">
    <source>
        <dbReference type="ARBA" id="ARBA00013047"/>
    </source>
</evidence>
<evidence type="ECO:0000256" key="7">
    <source>
        <dbReference type="ARBA" id="ARBA00022840"/>
    </source>
</evidence>
<dbReference type="Gene3D" id="3.90.650.10">
    <property type="entry name" value="PurM-like C-terminal domain"/>
    <property type="match status" value="1"/>
</dbReference>
<protein>
    <recommendedName>
        <fullName evidence="4 12">Phosphoribosylformylglycinamidine cyclo-ligase</fullName>
        <ecNumber evidence="3 12">6.3.3.1</ecNumber>
    </recommendedName>
    <alternativeName>
        <fullName evidence="9 12">AIR synthase</fullName>
    </alternativeName>
    <alternativeName>
        <fullName evidence="10 12">AIRS</fullName>
    </alternativeName>
    <alternativeName>
        <fullName evidence="8 12">Phosphoribosyl-aminoimidazole synthetase</fullName>
    </alternativeName>
</protein>
<feature type="compositionally biased region" description="Low complexity" evidence="13">
    <location>
        <begin position="1"/>
        <end position="11"/>
    </location>
</feature>
<dbReference type="InterPro" id="IPR016188">
    <property type="entry name" value="PurM-like_N"/>
</dbReference>
<keyword evidence="6 12" id="KW-0547">Nucleotide-binding</keyword>
<dbReference type="InterPro" id="IPR010918">
    <property type="entry name" value="PurM-like_C_dom"/>
</dbReference>
<comment type="catalytic activity">
    <reaction evidence="11 12">
        <text>2-formamido-N(1)-(5-O-phospho-beta-D-ribosyl)acetamidine + ATP = 5-amino-1-(5-phospho-beta-D-ribosyl)imidazole + ADP + phosphate + H(+)</text>
        <dbReference type="Rhea" id="RHEA:23032"/>
        <dbReference type="ChEBI" id="CHEBI:15378"/>
        <dbReference type="ChEBI" id="CHEBI:30616"/>
        <dbReference type="ChEBI" id="CHEBI:43474"/>
        <dbReference type="ChEBI" id="CHEBI:137981"/>
        <dbReference type="ChEBI" id="CHEBI:147287"/>
        <dbReference type="ChEBI" id="CHEBI:456216"/>
        <dbReference type="EC" id="6.3.3.1"/>
    </reaction>
</comment>
<dbReference type="CDD" id="cd02196">
    <property type="entry name" value="PurM"/>
    <property type="match status" value="1"/>
</dbReference>
<evidence type="ECO:0000256" key="12">
    <source>
        <dbReference type="HAMAP-Rule" id="MF_00741"/>
    </source>
</evidence>
<dbReference type="PANTHER" id="PTHR10520:SF12">
    <property type="entry name" value="TRIFUNCTIONAL PURINE BIOSYNTHETIC PROTEIN ADENOSINE-3"/>
    <property type="match status" value="1"/>
</dbReference>
<dbReference type="SUPFAM" id="SSF56042">
    <property type="entry name" value="PurM C-terminal domain-like"/>
    <property type="match status" value="1"/>
</dbReference>
<dbReference type="EC" id="6.3.3.1" evidence="3 12"/>
<dbReference type="Gene3D" id="3.30.1330.10">
    <property type="entry name" value="PurM-like, N-terminal domain"/>
    <property type="match status" value="1"/>
</dbReference>
<feature type="domain" description="PurM-like N-terminal" evidence="14">
    <location>
        <begin position="84"/>
        <end position="188"/>
    </location>
</feature>
<proteinExistence type="inferred from homology"/>
<keyword evidence="12" id="KW-0963">Cytoplasm</keyword>
<reference evidence="17" key="1">
    <citation type="journal article" date="2019" name="Int. J. Syst. Evol. Microbiol.">
        <title>The Global Catalogue of Microorganisms (GCM) 10K type strain sequencing project: providing services to taxonomists for standard genome sequencing and annotation.</title>
        <authorList>
            <consortium name="The Broad Institute Genomics Platform"/>
            <consortium name="The Broad Institute Genome Sequencing Center for Infectious Disease"/>
            <person name="Wu L."/>
            <person name="Ma J."/>
        </authorList>
    </citation>
    <scope>NUCLEOTIDE SEQUENCE [LARGE SCALE GENOMIC DNA]</scope>
    <source>
        <strain evidence="17">CGMCC 4.5581</strain>
    </source>
</reference>